<feature type="domain" description="HIRAN" evidence="4">
    <location>
        <begin position="105"/>
        <end position="154"/>
    </location>
</feature>
<keyword evidence="3" id="KW-1133">Transmembrane helix</keyword>
<reference evidence="5 6" key="1">
    <citation type="journal article" date="2018" name="Nat. Genet.">
        <title>Extensive intraspecific gene order and gene structural variations between Mo17 and other maize genomes.</title>
        <authorList>
            <person name="Sun S."/>
            <person name="Zhou Y."/>
            <person name="Chen J."/>
            <person name="Shi J."/>
            <person name="Zhao H."/>
            <person name="Zhao H."/>
            <person name="Song W."/>
            <person name="Zhang M."/>
            <person name="Cui Y."/>
            <person name="Dong X."/>
            <person name="Liu H."/>
            <person name="Ma X."/>
            <person name="Jiao Y."/>
            <person name="Wang B."/>
            <person name="Wei X."/>
            <person name="Stein J.C."/>
            <person name="Glaubitz J.C."/>
            <person name="Lu F."/>
            <person name="Yu G."/>
            <person name="Liang C."/>
            <person name="Fengler K."/>
            <person name="Li B."/>
            <person name="Rafalski A."/>
            <person name="Schnable P.S."/>
            <person name="Ware D.H."/>
            <person name="Buckler E.S."/>
            <person name="Lai J."/>
        </authorList>
    </citation>
    <scope>NUCLEOTIDE SEQUENCE [LARGE SCALE GENOMIC DNA]</scope>
    <source>
        <strain evidence="6">cv. Missouri 17</strain>
        <tissue evidence="5">Seedling</tissue>
    </source>
</reference>
<feature type="transmembrane region" description="Helical" evidence="3">
    <location>
        <begin position="332"/>
        <end position="351"/>
    </location>
</feature>
<feature type="transmembrane region" description="Helical" evidence="3">
    <location>
        <begin position="309"/>
        <end position="326"/>
    </location>
</feature>
<evidence type="ECO:0000256" key="2">
    <source>
        <dbReference type="ARBA" id="ARBA00022801"/>
    </source>
</evidence>
<keyword evidence="1" id="KW-0479">Metal-binding</keyword>
<organism evidence="5 6">
    <name type="scientific">Zea mays</name>
    <name type="common">Maize</name>
    <dbReference type="NCBI Taxonomy" id="4577"/>
    <lineage>
        <taxon>Eukaryota</taxon>
        <taxon>Viridiplantae</taxon>
        <taxon>Streptophyta</taxon>
        <taxon>Embryophyta</taxon>
        <taxon>Tracheophyta</taxon>
        <taxon>Spermatophyta</taxon>
        <taxon>Magnoliopsida</taxon>
        <taxon>Liliopsida</taxon>
        <taxon>Poales</taxon>
        <taxon>Poaceae</taxon>
        <taxon>PACMAD clade</taxon>
        <taxon>Panicoideae</taxon>
        <taxon>Andropogonodae</taxon>
        <taxon>Andropogoneae</taxon>
        <taxon>Tripsacinae</taxon>
        <taxon>Zea</taxon>
    </lineage>
</organism>
<dbReference type="AlphaFoldDB" id="A0A3L6EMM4"/>
<dbReference type="Pfam" id="PF08797">
    <property type="entry name" value="HIRAN"/>
    <property type="match status" value="1"/>
</dbReference>
<proteinExistence type="predicted"/>
<name>A0A3L6EMM4_MAIZE</name>
<protein>
    <recommendedName>
        <fullName evidence="4">HIRAN domain-containing protein</fullName>
    </recommendedName>
</protein>
<dbReference type="GO" id="GO:0016818">
    <property type="term" value="F:hydrolase activity, acting on acid anhydrides, in phosphorus-containing anhydrides"/>
    <property type="evidence" value="ECO:0007669"/>
    <property type="project" value="InterPro"/>
</dbReference>
<dbReference type="InterPro" id="IPR014905">
    <property type="entry name" value="HIRAN"/>
</dbReference>
<dbReference type="GO" id="GO:0003676">
    <property type="term" value="F:nucleic acid binding"/>
    <property type="evidence" value="ECO:0007669"/>
    <property type="project" value="InterPro"/>
</dbReference>
<sequence>MMNIVTMLQKDRFTPRYYVAALTDNMSLQKAEVYEQSLIQVEVKYYAVPNKLHAENLADEEVIDPKAHLEDRSKAKCLSQWYEYQDHCVHSTKTHVLNVLIALDKFSKEDSVQLGFLPREVAKWVAPLSYSGFFNFSGFIYPREALEAAFGVTNTKVQLLLYVSKVLHQLGLQLIHSSLQALLLLLVNDLIKILTLKNLIQRNLLSLPEVDFLLTTLNLSNNLQIRVHEASAKNSINLKIALKKWQRLRSTGLFHDAIPQPNARIGHPMHVKVKMLATKDLVIALQKGNYLVAVAPNDKYLCTGGSDQKFVSCLFVLLVSYVAYVMSYWKRFYIITEVGVHILIGVFHILCKEMIDMLPEIIELFR</sequence>
<evidence type="ECO:0000313" key="5">
    <source>
        <dbReference type="EMBL" id="PWZ22266.1"/>
    </source>
</evidence>
<evidence type="ECO:0000256" key="1">
    <source>
        <dbReference type="ARBA" id="ARBA00022723"/>
    </source>
</evidence>
<evidence type="ECO:0000313" key="6">
    <source>
        <dbReference type="Proteomes" id="UP000251960"/>
    </source>
</evidence>
<dbReference type="GO" id="GO:0008270">
    <property type="term" value="F:zinc ion binding"/>
    <property type="evidence" value="ECO:0007669"/>
    <property type="project" value="InterPro"/>
</dbReference>
<dbReference type="EMBL" id="NCVQ01000006">
    <property type="protein sequence ID" value="PWZ22266.1"/>
    <property type="molecule type" value="Genomic_DNA"/>
</dbReference>
<keyword evidence="2" id="KW-0378">Hydrolase</keyword>
<dbReference type="ExpressionAtlas" id="A0A3L6EMM4">
    <property type="expression patterns" value="baseline and differential"/>
</dbReference>
<accession>A0A3L6EMM4</accession>
<keyword evidence="3" id="KW-0812">Transmembrane</keyword>
<comment type="caution">
    <text evidence="5">The sequence shown here is derived from an EMBL/GenBank/DDBJ whole genome shotgun (WGS) entry which is preliminary data.</text>
</comment>
<keyword evidence="3" id="KW-0472">Membrane</keyword>
<gene>
    <name evidence="5" type="ORF">Zm00014a_035170</name>
</gene>
<dbReference type="Proteomes" id="UP000251960">
    <property type="component" value="Chromosome 5"/>
</dbReference>
<evidence type="ECO:0000256" key="3">
    <source>
        <dbReference type="SAM" id="Phobius"/>
    </source>
</evidence>
<evidence type="ECO:0000259" key="4">
    <source>
        <dbReference type="Pfam" id="PF08797"/>
    </source>
</evidence>